<dbReference type="GO" id="GO:0016740">
    <property type="term" value="F:transferase activity"/>
    <property type="evidence" value="ECO:0007669"/>
    <property type="project" value="UniProtKB-KW"/>
</dbReference>
<sequence>MKKKNHPPIFLINKKDRPERLINTINELSKVGLTDYIIRKEACGIERAKELKYEYLNQDIYNNIENNLISCNLLPTWGAVGCAISHIEIWNMMIEENIKYAIIMEDDNKIYDKDKFLWNYNDALKKIKKSEYLSLFISFCSDTKEECKNFIDNNIYTPSTYIIGTSFYFISFCAAKDLLKKIKTVYMQIDLEISNVFLHHNNLDKFKLSIYDNSGIKQDDKFTSDVQYYFITIIELYNLFCIPYEIAEKIHFFLPNDKIFENDLAYNILR</sequence>
<organism evidence="2">
    <name type="scientific">Mimiviridae sp. ChoanoV1</name>
    <dbReference type="NCBI Taxonomy" id="2596887"/>
    <lineage>
        <taxon>Viruses</taxon>
        <taxon>Varidnaviria</taxon>
        <taxon>Bamfordvirae</taxon>
        <taxon>Nucleocytoviricota</taxon>
        <taxon>Megaviricetes</taxon>
        <taxon>Imitervirales</taxon>
        <taxon>Schizomimiviridae</taxon>
    </lineage>
</organism>
<reference evidence="2" key="1">
    <citation type="submission" date="2018-11" db="EMBL/GenBank/DDBJ databases">
        <title>A distinct lineage of giant viruses engineers rhodopsin photosystems in predatory marine eukaryotes.</title>
        <authorList>
            <person name="Needham D.M."/>
            <person name="Yoshizawa S."/>
            <person name="Hosaka T."/>
            <person name="Poirier C."/>
            <person name="Choi C.-J."/>
            <person name="Hehenberger E."/>
            <person name="Irwin N.A.T."/>
            <person name="Wilken S."/>
            <person name="Yung C.-M."/>
            <person name="Bachy C."/>
            <person name="Kurihara R."/>
            <person name="Nakajima Y."/>
            <person name="Kojima K."/>
            <person name="Kimura-Someya T."/>
            <person name="Leonard G."/>
            <person name="Malmstrom R.R."/>
            <person name="Mende D."/>
            <person name="Olson D.K."/>
            <person name="Sudo Y."/>
            <person name="Sudek S."/>
            <person name="Richards T.A."/>
            <person name="DeLong E.F."/>
            <person name="Keeling P.J."/>
            <person name="Santoro A.E."/>
            <person name="Shirouzu M."/>
            <person name="Iwasaki W."/>
            <person name="Worden A.Z."/>
        </authorList>
    </citation>
    <scope>NUCLEOTIDE SEQUENCE</scope>
</reference>
<dbReference type="EMBL" id="MK250089">
    <property type="protein sequence ID" value="QDY52209.1"/>
    <property type="molecule type" value="Genomic_DNA"/>
</dbReference>
<dbReference type="InterPro" id="IPR002654">
    <property type="entry name" value="Glyco_trans_25"/>
</dbReference>
<protein>
    <submittedName>
        <fullName evidence="2">Glycosyltransferase family 25</fullName>
    </submittedName>
</protein>
<accession>A0A5B8HVT1</accession>
<gene>
    <name evidence="2" type="ORF">5_6</name>
</gene>
<dbReference type="Pfam" id="PF01755">
    <property type="entry name" value="Glyco_transf_25"/>
    <property type="match status" value="1"/>
</dbReference>
<proteinExistence type="predicted"/>
<name>A0A5B8HVT1_9VIRU</name>
<evidence type="ECO:0000313" key="2">
    <source>
        <dbReference type="EMBL" id="QDY52209.1"/>
    </source>
</evidence>
<evidence type="ECO:0000259" key="1">
    <source>
        <dbReference type="Pfam" id="PF01755"/>
    </source>
</evidence>
<feature type="domain" description="Glycosyl transferase family 25" evidence="1">
    <location>
        <begin position="7"/>
        <end position="191"/>
    </location>
</feature>
<keyword evidence="2" id="KW-0808">Transferase</keyword>